<evidence type="ECO:0000313" key="1">
    <source>
        <dbReference type="EMBL" id="MFB9324836.1"/>
    </source>
</evidence>
<dbReference type="Gene3D" id="3.40.50.10850">
    <property type="entry name" value="Ntrc-like two-domain protein"/>
    <property type="match status" value="1"/>
</dbReference>
<gene>
    <name evidence="1" type="ORF">ACFFSY_02630</name>
</gene>
<dbReference type="Gene3D" id="3.40.50.300">
    <property type="entry name" value="P-loop containing nucleotide triphosphate hydrolases"/>
    <property type="match status" value="1"/>
</dbReference>
<dbReference type="EMBL" id="JBHMDO010000003">
    <property type="protein sequence ID" value="MFB9324836.1"/>
    <property type="molecule type" value="Genomic_DNA"/>
</dbReference>
<organism evidence="1 2">
    <name type="scientific">Paenibacillus aurantiacus</name>
    <dbReference type="NCBI Taxonomy" id="1936118"/>
    <lineage>
        <taxon>Bacteria</taxon>
        <taxon>Bacillati</taxon>
        <taxon>Bacillota</taxon>
        <taxon>Bacilli</taxon>
        <taxon>Bacillales</taxon>
        <taxon>Paenibacillaceae</taxon>
        <taxon>Paenibacillus</taxon>
    </lineage>
</organism>
<proteinExistence type="predicted"/>
<reference evidence="1 2" key="1">
    <citation type="submission" date="2024-09" db="EMBL/GenBank/DDBJ databases">
        <authorList>
            <person name="Sun Q."/>
            <person name="Mori K."/>
        </authorList>
    </citation>
    <scope>NUCLEOTIDE SEQUENCE [LARGE SCALE GENOMIC DNA]</scope>
    <source>
        <strain evidence="1 2">TISTR 2452</strain>
    </source>
</reference>
<dbReference type="Proteomes" id="UP001589747">
    <property type="component" value="Unassembled WGS sequence"/>
</dbReference>
<keyword evidence="2" id="KW-1185">Reference proteome</keyword>
<accession>A0ABV5KJR1</accession>
<dbReference type="SUPFAM" id="SSF52540">
    <property type="entry name" value="P-loop containing nucleoside triphosphate hydrolases"/>
    <property type="match status" value="1"/>
</dbReference>
<sequence length="366" mass="39761">MHKQQLVVAAKEADYLERLADYIRHSAFGERWQLTAFTNPQALRQYLKSGYPVDLLITQAAFSAQIEESGVSCCKGQFVTRHPAGGEREIAQYQPLPALLQSFEALYASGASGGKGAIRGAKGTTVVAVCSGASGIGKTTLALRLAQAVGARGGGAFYLNLEQWNASGSWLGREGRADALSQLLYALQSEPEHAAGRLNELKCRHAELKVDYLPPCPNPDERASMSAEMAEQLIRTIRESGFYDVLVIDTDGRFDAVATRALQASDTILWMTEPNAASRIKTELVRTYLQSQWGERAAELTQRTKWITVRPGGMSEETGLESGVRIDHVVPEAKEGGAGSGQSASPAYRAAVEHILERQLMHARGR</sequence>
<name>A0ABV5KJR1_9BACL</name>
<evidence type="ECO:0000313" key="2">
    <source>
        <dbReference type="Proteomes" id="UP001589747"/>
    </source>
</evidence>
<dbReference type="RefSeq" id="WP_377489447.1">
    <property type="nucleotide sequence ID" value="NZ_JBHMDO010000003.1"/>
</dbReference>
<protein>
    <submittedName>
        <fullName evidence="1">AAA family ATPase</fullName>
    </submittedName>
</protein>
<comment type="caution">
    <text evidence="1">The sequence shown here is derived from an EMBL/GenBank/DDBJ whole genome shotgun (WGS) entry which is preliminary data.</text>
</comment>
<dbReference type="InterPro" id="IPR027417">
    <property type="entry name" value="P-loop_NTPase"/>
</dbReference>